<dbReference type="GO" id="GO:0005634">
    <property type="term" value="C:nucleus"/>
    <property type="evidence" value="ECO:0007669"/>
    <property type="project" value="UniProtKB-SubCell"/>
</dbReference>
<dbReference type="Pfam" id="PF14608">
    <property type="entry name" value="zf-CCCH_2"/>
    <property type="match status" value="3"/>
</dbReference>
<reference evidence="11" key="1">
    <citation type="journal article" date="2017" name="bioRxiv">
        <title>Conservation of a gene cluster reveals novel cercosporin biosynthetic mechanisms and extends production to the genus Colletotrichum.</title>
        <authorList>
            <person name="de Jonge R."/>
            <person name="Ebert M.K."/>
            <person name="Huitt-Roehl C.R."/>
            <person name="Pal P."/>
            <person name="Suttle J.C."/>
            <person name="Spanner R.E."/>
            <person name="Neubauer J.D."/>
            <person name="Jurick W.M.II."/>
            <person name="Stott K.A."/>
            <person name="Secor G.A."/>
            <person name="Thomma B.P.H.J."/>
            <person name="Van de Peer Y."/>
            <person name="Townsend C.A."/>
            <person name="Bolton M.D."/>
        </authorList>
    </citation>
    <scope>NUCLEOTIDE SEQUENCE [LARGE SCALE GENOMIC DNA]</scope>
    <source>
        <strain evidence="11">CBS538.71</strain>
    </source>
</reference>
<feature type="region of interest" description="Disordered" evidence="8">
    <location>
        <begin position="207"/>
        <end position="259"/>
    </location>
</feature>
<keyword evidence="5" id="KW-0863">Zinc-finger</keyword>
<dbReference type="OrthoDB" id="438553at2759"/>
<protein>
    <recommendedName>
        <fullName evidence="9">Nab2-like CCCH zinc finger domain-containing protein</fullName>
    </recommendedName>
</protein>
<feature type="compositionally biased region" description="Low complexity" evidence="8">
    <location>
        <begin position="91"/>
        <end position="110"/>
    </location>
</feature>
<dbReference type="GO" id="GO:0008270">
    <property type="term" value="F:zinc ion binding"/>
    <property type="evidence" value="ECO:0007669"/>
    <property type="project" value="UniProtKB-KW"/>
</dbReference>
<dbReference type="InterPro" id="IPR040366">
    <property type="entry name" value="Nab2/ZC3H14"/>
</dbReference>
<dbReference type="InterPro" id="IPR043094">
    <property type="entry name" value="Nab2/ZC3H14_N_sf"/>
</dbReference>
<evidence type="ECO:0000256" key="6">
    <source>
        <dbReference type="ARBA" id="ARBA00022833"/>
    </source>
</evidence>
<dbReference type="STRING" id="357750.A0A2S6BUI5"/>
<evidence type="ECO:0000256" key="3">
    <source>
        <dbReference type="ARBA" id="ARBA00022723"/>
    </source>
</evidence>
<evidence type="ECO:0000256" key="2">
    <source>
        <dbReference type="ARBA" id="ARBA00008423"/>
    </source>
</evidence>
<feature type="region of interest" description="Disordered" evidence="8">
    <location>
        <begin position="91"/>
        <end position="123"/>
    </location>
</feature>
<feature type="compositionally biased region" description="Gly residues" evidence="8">
    <location>
        <begin position="241"/>
        <end position="254"/>
    </location>
</feature>
<evidence type="ECO:0000256" key="4">
    <source>
        <dbReference type="ARBA" id="ARBA00022737"/>
    </source>
</evidence>
<comment type="similarity">
    <text evidence="2">Belongs to the ZC3H14 family.</text>
</comment>
<gene>
    <name evidence="10" type="ORF">CBER1_06611</name>
</gene>
<proteinExistence type="inferred from homology"/>
<sequence>MASAVVDAGSDHAQQLQNAIQPKLMENGWVTDENDMTLAEYVTMMIVNGRDAQGVQAELGTDLLAIGDDNPEVIDFTKWLFDQVQTITQPQQQQAQQAENNGAQQEQAQQSTSGDAMMEDSASPAEAPYVTFSQFNQFHGDRYMRQPRPWSIQQPYQQLTQYRPTGPRSMRNGSGPQRGRGGRMLNQLNRNLDRSELPDNLRRIKGAAGGVGSGRINSHSSRDAAPRGPKHSIARGVGRMLNGGRGGPQNGMGMMGAAPGVDSQQQMQFMQMMEMQANMFQQMLQAIPNGAGGPNGGRGGARGRGARGGARGGRGGQQQAPTLHAVDGKMPDGALPSGPQAGGADGMELDGDENGGGKFSSPCRFDLSCTNPGCGFAHRGPRTTLETVPTLDMTATCSYAGKCTNKSCTARHPSPASAKPGAIPVPCKFYPNCQNAQCPFTHPNVRPCKNGGDCTTPGCSFGHSTIVCRYNPCLNQNCPYKHEAGQKRGKFEDKVWTPGDKAERFADFKKEDGPEELILPGQTNGNGVKEDFGVKQEGGGEMEADVIS</sequence>
<evidence type="ECO:0000313" key="10">
    <source>
        <dbReference type="EMBL" id="PPJ51144.1"/>
    </source>
</evidence>
<feature type="region of interest" description="Disordered" evidence="8">
    <location>
        <begin position="286"/>
        <end position="357"/>
    </location>
</feature>
<dbReference type="Gene3D" id="1.10.340.40">
    <property type="entry name" value="Nuclear abundant poly(A) RNA-bind protein 2, N-terminal domain"/>
    <property type="match status" value="1"/>
</dbReference>
<dbReference type="GO" id="GO:0008143">
    <property type="term" value="F:poly(A) binding"/>
    <property type="evidence" value="ECO:0007669"/>
    <property type="project" value="InterPro"/>
</dbReference>
<feature type="region of interest" description="Disordered" evidence="8">
    <location>
        <begin position="508"/>
        <end position="548"/>
    </location>
</feature>
<dbReference type="PANTHER" id="PTHR14738:SF29">
    <property type="entry name" value="ZINC FINGER CCCH DOMAIN-CONTAINING PROTEIN 14"/>
    <property type="match status" value="1"/>
</dbReference>
<keyword evidence="11" id="KW-1185">Reference proteome</keyword>
<keyword evidence="7" id="KW-0539">Nucleus</keyword>
<dbReference type="Proteomes" id="UP000237631">
    <property type="component" value="Unassembled WGS sequence"/>
</dbReference>
<dbReference type="InterPro" id="IPR055046">
    <property type="entry name" value="Nab2-like_Znf-CCCH"/>
</dbReference>
<keyword evidence="4" id="KW-0677">Repeat</keyword>
<dbReference type="Gene3D" id="4.10.1000.40">
    <property type="match status" value="1"/>
</dbReference>
<evidence type="ECO:0000256" key="7">
    <source>
        <dbReference type="ARBA" id="ARBA00023242"/>
    </source>
</evidence>
<dbReference type="GO" id="GO:0005737">
    <property type="term" value="C:cytoplasm"/>
    <property type="evidence" value="ECO:0007669"/>
    <property type="project" value="TreeGrafter"/>
</dbReference>
<evidence type="ECO:0000313" key="11">
    <source>
        <dbReference type="Proteomes" id="UP000237631"/>
    </source>
</evidence>
<keyword evidence="3" id="KW-0479">Metal-binding</keyword>
<comment type="caution">
    <text evidence="10">The sequence shown here is derived from an EMBL/GenBank/DDBJ whole genome shotgun (WGS) entry which is preliminary data.</text>
</comment>
<evidence type="ECO:0000259" key="9">
    <source>
        <dbReference type="Pfam" id="PF22683"/>
    </source>
</evidence>
<dbReference type="Pfam" id="PF22683">
    <property type="entry name" value="Nab2-like_zf-CCCH"/>
    <property type="match status" value="1"/>
</dbReference>
<dbReference type="PANTHER" id="PTHR14738">
    <property type="entry name" value="ZINC FINGER CCCH DOMAIN-CONTAINING PROTEIN 14"/>
    <property type="match status" value="1"/>
</dbReference>
<name>A0A2S6BUI5_9PEZI</name>
<evidence type="ECO:0000256" key="5">
    <source>
        <dbReference type="ARBA" id="ARBA00022771"/>
    </source>
</evidence>
<feature type="compositionally biased region" description="Gly residues" evidence="8">
    <location>
        <begin position="290"/>
        <end position="316"/>
    </location>
</feature>
<dbReference type="Gene3D" id="4.10.1000.30">
    <property type="match status" value="1"/>
</dbReference>
<dbReference type="AlphaFoldDB" id="A0A2S6BUI5"/>
<accession>A0A2S6BUI5</accession>
<feature type="region of interest" description="Disordered" evidence="8">
    <location>
        <begin position="161"/>
        <end position="184"/>
    </location>
</feature>
<evidence type="ECO:0000256" key="1">
    <source>
        <dbReference type="ARBA" id="ARBA00004123"/>
    </source>
</evidence>
<evidence type="ECO:0000256" key="8">
    <source>
        <dbReference type="SAM" id="MobiDB-lite"/>
    </source>
</evidence>
<comment type="subcellular location">
    <subcellularLocation>
        <location evidence="1">Nucleus</location>
    </subcellularLocation>
</comment>
<keyword evidence="6" id="KW-0862">Zinc</keyword>
<dbReference type="GO" id="GO:0043488">
    <property type="term" value="P:regulation of mRNA stability"/>
    <property type="evidence" value="ECO:0007669"/>
    <property type="project" value="InterPro"/>
</dbReference>
<feature type="domain" description="Nab2-like CCCH zinc finger" evidence="9">
    <location>
        <begin position="468"/>
        <end position="487"/>
    </location>
</feature>
<organism evidence="10 11">
    <name type="scientific">Cercospora berteroae</name>
    <dbReference type="NCBI Taxonomy" id="357750"/>
    <lineage>
        <taxon>Eukaryota</taxon>
        <taxon>Fungi</taxon>
        <taxon>Dikarya</taxon>
        <taxon>Ascomycota</taxon>
        <taxon>Pezizomycotina</taxon>
        <taxon>Dothideomycetes</taxon>
        <taxon>Dothideomycetidae</taxon>
        <taxon>Mycosphaerellales</taxon>
        <taxon>Mycosphaerellaceae</taxon>
        <taxon>Cercospora</taxon>
    </lineage>
</organism>
<dbReference type="EMBL" id="PNEN01001765">
    <property type="protein sequence ID" value="PPJ51144.1"/>
    <property type="molecule type" value="Genomic_DNA"/>
</dbReference>